<organism evidence="3 4">
    <name type="scientific">Brevibacillus laterosporus</name>
    <name type="common">Bacillus laterosporus</name>
    <dbReference type="NCBI Taxonomy" id="1465"/>
    <lineage>
        <taxon>Bacteria</taxon>
        <taxon>Bacillati</taxon>
        <taxon>Bacillota</taxon>
        <taxon>Bacilli</taxon>
        <taxon>Bacillales</taxon>
        <taxon>Paenibacillaceae</taxon>
        <taxon>Brevibacillus</taxon>
    </lineage>
</organism>
<proteinExistence type="predicted"/>
<dbReference type="Pfam" id="PF11127">
    <property type="entry name" value="YgaP-like_TM"/>
    <property type="match status" value="1"/>
</dbReference>
<dbReference type="RefSeq" id="WP_018673623.1">
    <property type="nucleotide sequence ID" value="NZ_CP032410.1"/>
</dbReference>
<dbReference type="AlphaFoldDB" id="A0AAP3GD11"/>
<sequence length="176" mass="19812">MKKNVGRFDAYIRITLGLVGLGCAISKMSNYRYGKKPYGLLLWSAMKVAEGITRFCPILLAFGISTRKEDLVRQAMDKIIPTGLSLYNKTREATSSMKNRALKRTSTDQQVHSENEQATDHNSQNTHVEELARKAFESFVESEKQSDQASQKQSTHQNSSHLDQSQNKNSSTHDAE</sequence>
<dbReference type="EMBL" id="JAPTNE010000035">
    <property type="protein sequence ID" value="MCZ0809400.1"/>
    <property type="molecule type" value="Genomic_DNA"/>
</dbReference>
<protein>
    <submittedName>
        <fullName evidence="3">DUF2892 domain-containing protein</fullName>
    </submittedName>
</protein>
<name>A0AAP3GD11_BRELA</name>
<feature type="domain" description="Inner membrane protein YgaP-like transmembrane" evidence="2">
    <location>
        <begin position="1"/>
        <end position="69"/>
    </location>
</feature>
<accession>A0AAP3GD11</accession>
<feature type="compositionally biased region" description="Polar residues" evidence="1">
    <location>
        <begin position="147"/>
        <end position="170"/>
    </location>
</feature>
<evidence type="ECO:0000256" key="1">
    <source>
        <dbReference type="SAM" id="MobiDB-lite"/>
    </source>
</evidence>
<evidence type="ECO:0000313" key="3">
    <source>
        <dbReference type="EMBL" id="MCZ0809400.1"/>
    </source>
</evidence>
<feature type="region of interest" description="Disordered" evidence="1">
    <location>
        <begin position="95"/>
        <end position="176"/>
    </location>
</feature>
<evidence type="ECO:0000259" key="2">
    <source>
        <dbReference type="Pfam" id="PF11127"/>
    </source>
</evidence>
<dbReference type="InterPro" id="IPR021309">
    <property type="entry name" value="YgaP-like_TM"/>
</dbReference>
<gene>
    <name evidence="3" type="ORF">O0554_21240</name>
</gene>
<evidence type="ECO:0000313" key="4">
    <source>
        <dbReference type="Proteomes" id="UP001077662"/>
    </source>
</evidence>
<reference evidence="3" key="1">
    <citation type="submission" date="2022-09" db="EMBL/GenBank/DDBJ databases">
        <title>Genome analysis and characterization of larvicidal activity of Brevibacillus strains.</title>
        <authorList>
            <person name="Patrusheva E.V."/>
            <person name="Izotova A.O."/>
            <person name="Toshchakov S.V."/>
            <person name="Sineoky S.P."/>
        </authorList>
    </citation>
    <scope>NUCLEOTIDE SEQUENCE</scope>
    <source>
        <strain evidence="3">VKPM_B-13247</strain>
    </source>
</reference>
<comment type="caution">
    <text evidence="3">The sequence shown here is derived from an EMBL/GenBank/DDBJ whole genome shotgun (WGS) entry which is preliminary data.</text>
</comment>
<dbReference type="Proteomes" id="UP001077662">
    <property type="component" value="Unassembled WGS sequence"/>
</dbReference>
<feature type="compositionally biased region" description="Basic and acidic residues" evidence="1">
    <location>
        <begin position="127"/>
        <end position="146"/>
    </location>
</feature>
<dbReference type="GeneID" id="74354452"/>